<dbReference type="Gene3D" id="2.60.40.10">
    <property type="entry name" value="Immunoglobulins"/>
    <property type="match status" value="7"/>
</dbReference>
<evidence type="ECO:0000313" key="10">
    <source>
        <dbReference type="Proteomes" id="UP000050640"/>
    </source>
</evidence>
<dbReference type="InterPro" id="IPR003961">
    <property type="entry name" value="FN3_dom"/>
</dbReference>
<feature type="transmembrane region" description="Helical" evidence="7">
    <location>
        <begin position="665"/>
        <end position="688"/>
    </location>
</feature>
<dbReference type="CDD" id="cd00063">
    <property type="entry name" value="FN3"/>
    <property type="match status" value="1"/>
</dbReference>
<protein>
    <submittedName>
        <fullName evidence="11">Nephrin</fullName>
    </submittedName>
</protein>
<evidence type="ECO:0000256" key="4">
    <source>
        <dbReference type="ARBA" id="ARBA00023180"/>
    </source>
</evidence>
<keyword evidence="2 7" id="KW-0472">Membrane</keyword>
<dbReference type="GO" id="GO:0098609">
    <property type="term" value="P:cell-cell adhesion"/>
    <property type="evidence" value="ECO:0007669"/>
    <property type="project" value="TreeGrafter"/>
</dbReference>
<evidence type="ECO:0000256" key="2">
    <source>
        <dbReference type="ARBA" id="ARBA00023136"/>
    </source>
</evidence>
<dbReference type="PANTHER" id="PTHR11640:SF31">
    <property type="entry name" value="IRREGULAR CHIASM C-ROUGHEST PROTEIN-RELATED"/>
    <property type="match status" value="1"/>
</dbReference>
<dbReference type="WBParaSite" id="EEL_0000661501-mRNA-1">
    <property type="protein sequence ID" value="EEL_0000661501-mRNA-1"/>
    <property type="gene ID" value="EEL_0000661501"/>
</dbReference>
<dbReference type="AlphaFoldDB" id="A0A0R3RWR2"/>
<dbReference type="InterPro" id="IPR036116">
    <property type="entry name" value="FN3_sf"/>
</dbReference>
<feature type="domain" description="Fibronectin type-III" evidence="9">
    <location>
        <begin position="558"/>
        <end position="649"/>
    </location>
</feature>
<feature type="domain" description="Ig-like" evidence="8">
    <location>
        <begin position="161"/>
        <end position="259"/>
    </location>
</feature>
<reference evidence="11" key="1">
    <citation type="submission" date="2017-02" db="UniProtKB">
        <authorList>
            <consortium name="WormBaseParasite"/>
        </authorList>
    </citation>
    <scope>IDENTIFICATION</scope>
</reference>
<accession>A0A0R3RWR2</accession>
<evidence type="ECO:0000256" key="1">
    <source>
        <dbReference type="ARBA" id="ARBA00004479"/>
    </source>
</evidence>
<dbReference type="InterPro" id="IPR036179">
    <property type="entry name" value="Ig-like_dom_sf"/>
</dbReference>
<feature type="domain" description="Ig-like" evidence="8">
    <location>
        <begin position="63"/>
        <end position="156"/>
    </location>
</feature>
<dbReference type="Pfam" id="PF00041">
    <property type="entry name" value="fn3"/>
    <property type="match status" value="1"/>
</dbReference>
<feature type="domain" description="Ig-like" evidence="8">
    <location>
        <begin position="361"/>
        <end position="442"/>
    </location>
</feature>
<keyword evidence="3" id="KW-1015">Disulfide bond</keyword>
<dbReference type="InterPro" id="IPR051275">
    <property type="entry name" value="Cell_adhesion_signaling"/>
</dbReference>
<dbReference type="SMART" id="SM00408">
    <property type="entry name" value="IGc2"/>
    <property type="match status" value="3"/>
</dbReference>
<dbReference type="SMART" id="SM00409">
    <property type="entry name" value="IG"/>
    <property type="match status" value="5"/>
</dbReference>
<dbReference type="PROSITE" id="PS50853">
    <property type="entry name" value="FN3"/>
    <property type="match status" value="1"/>
</dbReference>
<evidence type="ECO:0000256" key="3">
    <source>
        <dbReference type="ARBA" id="ARBA00023157"/>
    </source>
</evidence>
<evidence type="ECO:0000259" key="8">
    <source>
        <dbReference type="PROSITE" id="PS50835"/>
    </source>
</evidence>
<dbReference type="Proteomes" id="UP000050640">
    <property type="component" value="Unplaced"/>
</dbReference>
<sequence>MSHSYLEQTTGTVTVSNLTVNPTDINVIKHQINVQCIAMNDEGTTSKQLDIRILLIPIEFTAPPTKPVIYGSEGMTLLEGETLNLTCESQGGNPLATLTWFRGIEKLRGTRSAASGDISQSAISVLLDRTMNNQQLKCEARNGALDEPLVITKTLTVLFPPRRVTVRQDDRSRRLVVAGEITKLFCLVHSSNPIAELVWTFPVVANPGLFEEKRNNRSNQEYGGYEVESVVEFIPTDEMDGGEIRCTASHPQWIEKKIAVYPLNILFAPRMIVDGPLAIVIGEGDDFKENLTLRANPPVSTWRWRKDGSHFEHVVGAITAKGSVLSGRSVTRFDSGLFTLVAGNSVGTVNVTIHVTVEYAAYVTHITSPVVASAGEEVVMECEVDGVPKRDGMVKWLRGKQIIEGVSLVGQTRAVMRLNASFETSGAYICLADNGKGMANLTMAYLLVNRAPAIIRQPSLLRAAGPLGGRVQLRCRAHAVPDAHFQWVVQGQSSPVRRNSSKYSFTILQLNYSTFEGVLYISSLDRYDYQHSVKCFAINRYGEDTVEIRISPPTAPDTPVSLRVSNITKNSLSFNWIPGFDGGSEQIFEVRYQTSTENVYRIVNSSLPEVEIRGLEPACLYEISIRARNKRGMVSEFSRPPIIVYTKDENGMDIISVVKKDSFPVPVFVVFGVCCIILLVINCFLLCYMHRRKRRRKMQEKTEMVRNANSSGSDVRLVQMYGALTNVESPCRPDSANTNRSELGHEPDSEDDQSLRTMIEVSPNGYVQQVDPVNYYERECLVEYEFDPNLYGDVIKSNTLRRSPHNYVNLRYPKISENGDTSVSFTDGGSLSLVTNVNGVDSLRRIHKPRIIDSNSSTDLLANNNNTTPQMLSTFLHRGGIHTTSFNFAHVDGDLV</sequence>
<organism evidence="10 11">
    <name type="scientific">Elaeophora elaphi</name>
    <dbReference type="NCBI Taxonomy" id="1147741"/>
    <lineage>
        <taxon>Eukaryota</taxon>
        <taxon>Metazoa</taxon>
        <taxon>Ecdysozoa</taxon>
        <taxon>Nematoda</taxon>
        <taxon>Chromadorea</taxon>
        <taxon>Rhabditida</taxon>
        <taxon>Spirurina</taxon>
        <taxon>Spiruromorpha</taxon>
        <taxon>Filarioidea</taxon>
        <taxon>Onchocercidae</taxon>
        <taxon>Elaeophora</taxon>
    </lineage>
</organism>
<feature type="domain" description="Ig-like" evidence="8">
    <location>
        <begin position="452"/>
        <end position="551"/>
    </location>
</feature>
<keyword evidence="4" id="KW-0325">Glycoprotein</keyword>
<keyword evidence="5" id="KW-0393">Immunoglobulin domain</keyword>
<dbReference type="InterPro" id="IPR013783">
    <property type="entry name" value="Ig-like_fold"/>
</dbReference>
<evidence type="ECO:0000256" key="5">
    <source>
        <dbReference type="ARBA" id="ARBA00023319"/>
    </source>
</evidence>
<evidence type="ECO:0000256" key="7">
    <source>
        <dbReference type="SAM" id="Phobius"/>
    </source>
</evidence>
<proteinExistence type="predicted"/>
<dbReference type="InterPro" id="IPR013162">
    <property type="entry name" value="CD80_C2-set"/>
</dbReference>
<dbReference type="PANTHER" id="PTHR11640">
    <property type="entry name" value="NEPHRIN"/>
    <property type="match status" value="1"/>
</dbReference>
<feature type="region of interest" description="Disordered" evidence="6">
    <location>
        <begin position="727"/>
        <end position="753"/>
    </location>
</feature>
<evidence type="ECO:0000313" key="11">
    <source>
        <dbReference type="WBParaSite" id="EEL_0000661501-mRNA-1"/>
    </source>
</evidence>
<dbReference type="SMART" id="SM00060">
    <property type="entry name" value="FN3"/>
    <property type="match status" value="1"/>
</dbReference>
<keyword evidence="7" id="KW-0812">Transmembrane</keyword>
<evidence type="ECO:0000256" key="6">
    <source>
        <dbReference type="SAM" id="MobiDB-lite"/>
    </source>
</evidence>
<evidence type="ECO:0000259" key="9">
    <source>
        <dbReference type="PROSITE" id="PS50853"/>
    </source>
</evidence>
<dbReference type="GO" id="GO:0005911">
    <property type="term" value="C:cell-cell junction"/>
    <property type="evidence" value="ECO:0007669"/>
    <property type="project" value="TreeGrafter"/>
</dbReference>
<dbReference type="PROSITE" id="PS50835">
    <property type="entry name" value="IG_LIKE"/>
    <property type="match status" value="4"/>
</dbReference>
<dbReference type="Pfam" id="PF08205">
    <property type="entry name" value="C2-set_2"/>
    <property type="match status" value="1"/>
</dbReference>
<comment type="subcellular location">
    <subcellularLocation>
        <location evidence="1">Membrane</location>
        <topology evidence="1">Single-pass type I membrane protein</topology>
    </subcellularLocation>
</comment>
<dbReference type="InterPro" id="IPR003599">
    <property type="entry name" value="Ig_sub"/>
</dbReference>
<dbReference type="SUPFAM" id="SSF48726">
    <property type="entry name" value="Immunoglobulin"/>
    <property type="match status" value="4"/>
</dbReference>
<dbReference type="InterPro" id="IPR007110">
    <property type="entry name" value="Ig-like_dom"/>
</dbReference>
<dbReference type="STRING" id="1147741.A0A0R3RWR2"/>
<dbReference type="GO" id="GO:0005886">
    <property type="term" value="C:plasma membrane"/>
    <property type="evidence" value="ECO:0007669"/>
    <property type="project" value="TreeGrafter"/>
</dbReference>
<name>A0A0R3RWR2_9BILA</name>
<dbReference type="SUPFAM" id="SSF49265">
    <property type="entry name" value="Fibronectin type III"/>
    <property type="match status" value="1"/>
</dbReference>
<keyword evidence="7" id="KW-1133">Transmembrane helix</keyword>
<dbReference type="InterPro" id="IPR003598">
    <property type="entry name" value="Ig_sub2"/>
</dbReference>
<keyword evidence="10" id="KW-1185">Reference proteome</keyword>
<dbReference type="GO" id="GO:0050839">
    <property type="term" value="F:cell adhesion molecule binding"/>
    <property type="evidence" value="ECO:0007669"/>
    <property type="project" value="TreeGrafter"/>
</dbReference>